<dbReference type="EMBL" id="FXTN01000027">
    <property type="protein sequence ID" value="SMO99823.1"/>
    <property type="molecule type" value="Genomic_DNA"/>
</dbReference>
<keyword evidence="4" id="KW-0808">Transferase</keyword>
<evidence type="ECO:0000313" key="9">
    <source>
        <dbReference type="Proteomes" id="UP000320300"/>
    </source>
</evidence>
<dbReference type="Proteomes" id="UP000320300">
    <property type="component" value="Unassembled WGS sequence"/>
</dbReference>
<dbReference type="SUPFAM" id="SSF55874">
    <property type="entry name" value="ATPase domain of HSP90 chaperone/DNA topoisomerase II/histidine kinase"/>
    <property type="match status" value="1"/>
</dbReference>
<keyword evidence="9" id="KW-1185">Reference proteome</keyword>
<dbReference type="InterPro" id="IPR003661">
    <property type="entry name" value="HisK_dim/P_dom"/>
</dbReference>
<evidence type="ECO:0000256" key="1">
    <source>
        <dbReference type="ARBA" id="ARBA00000085"/>
    </source>
</evidence>
<dbReference type="EC" id="2.7.13.3" evidence="2"/>
<comment type="catalytic activity">
    <reaction evidence="1">
        <text>ATP + protein L-histidine = ADP + protein N-phospho-L-histidine.</text>
        <dbReference type="EC" id="2.7.13.3"/>
    </reaction>
</comment>
<dbReference type="InterPro" id="IPR005467">
    <property type="entry name" value="His_kinase_dom"/>
</dbReference>
<dbReference type="InterPro" id="IPR036890">
    <property type="entry name" value="HATPase_C_sf"/>
</dbReference>
<evidence type="ECO:0000256" key="6">
    <source>
        <dbReference type="ARBA" id="ARBA00023012"/>
    </source>
</evidence>
<dbReference type="RefSeq" id="WP_142531385.1">
    <property type="nucleotide sequence ID" value="NZ_CBCSJO010000024.1"/>
</dbReference>
<keyword evidence="5 8" id="KW-0418">Kinase</keyword>
<evidence type="ECO:0000256" key="4">
    <source>
        <dbReference type="ARBA" id="ARBA00022679"/>
    </source>
</evidence>
<gene>
    <name evidence="8" type="ORF">SAMN06265348_1272</name>
</gene>
<protein>
    <recommendedName>
        <fullName evidence="2">histidine kinase</fullName>
        <ecNumber evidence="2">2.7.13.3</ecNumber>
    </recommendedName>
</protein>
<dbReference type="InterPro" id="IPR046342">
    <property type="entry name" value="CBS_dom_sf"/>
</dbReference>
<dbReference type="SMART" id="SM00387">
    <property type="entry name" value="HATPase_c"/>
    <property type="match status" value="1"/>
</dbReference>
<dbReference type="Pfam" id="PF02518">
    <property type="entry name" value="HATPase_c"/>
    <property type="match status" value="1"/>
</dbReference>
<keyword evidence="3" id="KW-0597">Phosphoprotein</keyword>
<accession>A0A521FUI1</accession>
<dbReference type="InterPro" id="IPR004358">
    <property type="entry name" value="Sig_transdc_His_kin-like_C"/>
</dbReference>
<dbReference type="PANTHER" id="PTHR43711:SF1">
    <property type="entry name" value="HISTIDINE KINASE 1"/>
    <property type="match status" value="1"/>
</dbReference>
<dbReference type="GO" id="GO:0000155">
    <property type="term" value="F:phosphorelay sensor kinase activity"/>
    <property type="evidence" value="ECO:0007669"/>
    <property type="project" value="InterPro"/>
</dbReference>
<dbReference type="OrthoDB" id="9757990at2"/>
<dbReference type="CDD" id="cd00075">
    <property type="entry name" value="HATPase"/>
    <property type="match status" value="1"/>
</dbReference>
<dbReference type="FunFam" id="3.30.565.10:FF:000006">
    <property type="entry name" value="Sensor histidine kinase WalK"/>
    <property type="match status" value="1"/>
</dbReference>
<dbReference type="Gene3D" id="3.30.565.10">
    <property type="entry name" value="Histidine kinase-like ATPase, C-terminal domain"/>
    <property type="match status" value="1"/>
</dbReference>
<evidence type="ECO:0000259" key="7">
    <source>
        <dbReference type="PROSITE" id="PS50109"/>
    </source>
</evidence>
<evidence type="ECO:0000313" key="8">
    <source>
        <dbReference type="EMBL" id="SMO99823.1"/>
    </source>
</evidence>
<evidence type="ECO:0000256" key="2">
    <source>
        <dbReference type="ARBA" id="ARBA00012438"/>
    </source>
</evidence>
<proteinExistence type="predicted"/>
<name>A0A521FUI1_9SPHI</name>
<dbReference type="PANTHER" id="PTHR43711">
    <property type="entry name" value="TWO-COMPONENT HISTIDINE KINASE"/>
    <property type="match status" value="1"/>
</dbReference>
<reference evidence="8 9" key="1">
    <citation type="submission" date="2017-05" db="EMBL/GenBank/DDBJ databases">
        <authorList>
            <person name="Varghese N."/>
            <person name="Submissions S."/>
        </authorList>
    </citation>
    <scope>NUCLEOTIDE SEQUENCE [LARGE SCALE GENOMIC DNA]</scope>
    <source>
        <strain evidence="8 9">DSM 19036</strain>
    </source>
</reference>
<organism evidence="8 9">
    <name type="scientific">Pedobacter westerhofensis</name>
    <dbReference type="NCBI Taxonomy" id="425512"/>
    <lineage>
        <taxon>Bacteria</taxon>
        <taxon>Pseudomonadati</taxon>
        <taxon>Bacteroidota</taxon>
        <taxon>Sphingobacteriia</taxon>
        <taxon>Sphingobacteriales</taxon>
        <taxon>Sphingobacteriaceae</taxon>
        <taxon>Pedobacter</taxon>
    </lineage>
</organism>
<sequence>MNLIEFVDTSVPFNEAFDNLPKIQWNMNTSEALKVFGQQCVPQLPVYNKDKFLGIVTMVSLIENCEQTTIRLQENYQRLIHDVRHPLGNIKGLFGLMNFPDQQSESALFFEICKTSIDTALSILEDLMELEFKAEKPIERTCEDLSSFFRNCVDSLRGLCVVKNVKLDCTFTQLHFERLIDGVKLRRAVTNVIHNAIKYSFSDSTINIVTFVEDDEFIFKISDQGVGIPEKIQNDVFEKFTRAQRAGTAGESSTGIGLYFSKQCIEQHGGSIRFRSKEGVGTTLYIVLPKGA</sequence>
<dbReference type="PROSITE" id="PS50109">
    <property type="entry name" value="HIS_KIN"/>
    <property type="match status" value="1"/>
</dbReference>
<dbReference type="CDD" id="cd00082">
    <property type="entry name" value="HisKA"/>
    <property type="match status" value="1"/>
</dbReference>
<feature type="domain" description="Histidine kinase" evidence="7">
    <location>
        <begin position="78"/>
        <end position="292"/>
    </location>
</feature>
<evidence type="ECO:0000256" key="5">
    <source>
        <dbReference type="ARBA" id="ARBA00022777"/>
    </source>
</evidence>
<dbReference type="InterPro" id="IPR003594">
    <property type="entry name" value="HATPase_dom"/>
</dbReference>
<dbReference type="InterPro" id="IPR050736">
    <property type="entry name" value="Sensor_HK_Regulatory"/>
</dbReference>
<evidence type="ECO:0000256" key="3">
    <source>
        <dbReference type="ARBA" id="ARBA00022553"/>
    </source>
</evidence>
<dbReference type="AlphaFoldDB" id="A0A521FUI1"/>
<keyword evidence="6" id="KW-0902">Two-component regulatory system</keyword>
<dbReference type="SUPFAM" id="SSF54631">
    <property type="entry name" value="CBS-domain pair"/>
    <property type="match status" value="1"/>
</dbReference>
<dbReference type="PRINTS" id="PR00344">
    <property type="entry name" value="BCTRLSENSOR"/>
</dbReference>